<dbReference type="PANTHER" id="PTHR12883">
    <property type="entry name" value="ADIPOCYTE-SPECIFIC PROTEIN 4-RELATED"/>
    <property type="match status" value="1"/>
</dbReference>
<evidence type="ECO:0000256" key="2">
    <source>
        <dbReference type="ARBA" id="ARBA00022692"/>
    </source>
</evidence>
<dbReference type="GO" id="GO:0016020">
    <property type="term" value="C:membrane"/>
    <property type="evidence" value="ECO:0007669"/>
    <property type="project" value="UniProtKB-SubCell"/>
</dbReference>
<dbReference type="Pfam" id="PF07946">
    <property type="entry name" value="CCDC47"/>
    <property type="match status" value="1"/>
</dbReference>
<dbReference type="EMBL" id="LUGG01000014">
    <property type="protein sequence ID" value="OBZ70443.1"/>
    <property type="molecule type" value="Genomic_DNA"/>
</dbReference>
<evidence type="ECO:0000256" key="6">
    <source>
        <dbReference type="SAM" id="Phobius"/>
    </source>
</evidence>
<reference evidence="7 8" key="1">
    <citation type="submission" date="2016-03" db="EMBL/GenBank/DDBJ databases">
        <title>Whole genome sequencing of Grifola frondosa 9006-11.</title>
        <authorList>
            <person name="Min B."/>
            <person name="Park H."/>
            <person name="Kim J.-G."/>
            <person name="Cho H."/>
            <person name="Oh Y.-L."/>
            <person name="Kong W.-S."/>
            <person name="Choi I.-G."/>
        </authorList>
    </citation>
    <scope>NUCLEOTIDE SEQUENCE [LARGE SCALE GENOMIC DNA]</scope>
    <source>
        <strain evidence="7 8">9006-11</strain>
    </source>
</reference>
<keyword evidence="8" id="KW-1185">Reference proteome</keyword>
<sequence>MSAAGEECKPRALSDLKSSNIPLAVLLTPPVPNLSRNYDGLEFRWKFLTFRPARSQSAELNNSSPVFKNEIYFLAAVLFYVAVYFIGKKKNEKKVNKWSVHCPAWTSFLALGKGPDVNHVSRFEQHLPVLESQFSKPTQAGGYAYHAPPDSHLMILLIITDGNTDFFIFSTGRRAVISLHTTFSLRPRHDLFQYAFQFLRGLIDLDYKVYDEVELDFTFREHAGRDGAVPECVWAIVAKNEMKTIKDRRWDLTFTKTSENSALPPSLTVMSEFADVTENLLKQHGSFSLSTVLSSPDILPYFRSISLTDQPRTRPYAPLAPSERTKHLIISLALPPAGDATLTLPLITAAFQLVDVIAGEGKLPGVRGGLAASLRPETKMKLKKAREVVEKEIKEEIGREKREEAAEEKAAAKKKTQEERISKLSAAEQKKILDREKKRALRKTSGKVKVR</sequence>
<feature type="non-terminal residue" evidence="7">
    <location>
        <position position="451"/>
    </location>
</feature>
<dbReference type="GO" id="GO:0005783">
    <property type="term" value="C:endoplasmic reticulum"/>
    <property type="evidence" value="ECO:0007669"/>
    <property type="project" value="InterPro"/>
</dbReference>
<evidence type="ECO:0000256" key="1">
    <source>
        <dbReference type="ARBA" id="ARBA00004167"/>
    </source>
</evidence>
<keyword evidence="2 6" id="KW-0812">Transmembrane</keyword>
<dbReference type="AlphaFoldDB" id="A0A1C7M0H3"/>
<dbReference type="OMA" id="FDGFVWA"/>
<evidence type="ECO:0000256" key="4">
    <source>
        <dbReference type="ARBA" id="ARBA00023136"/>
    </source>
</evidence>
<proteinExistence type="predicted"/>
<evidence type="ECO:0000313" key="7">
    <source>
        <dbReference type="EMBL" id="OBZ70443.1"/>
    </source>
</evidence>
<dbReference type="OrthoDB" id="10039147at2759"/>
<evidence type="ECO:0000313" key="8">
    <source>
        <dbReference type="Proteomes" id="UP000092993"/>
    </source>
</evidence>
<evidence type="ECO:0000256" key="3">
    <source>
        <dbReference type="ARBA" id="ARBA00022989"/>
    </source>
</evidence>
<organism evidence="7 8">
    <name type="scientific">Grifola frondosa</name>
    <name type="common">Maitake</name>
    <name type="synonym">Polyporus frondosus</name>
    <dbReference type="NCBI Taxonomy" id="5627"/>
    <lineage>
        <taxon>Eukaryota</taxon>
        <taxon>Fungi</taxon>
        <taxon>Dikarya</taxon>
        <taxon>Basidiomycota</taxon>
        <taxon>Agaricomycotina</taxon>
        <taxon>Agaricomycetes</taxon>
        <taxon>Polyporales</taxon>
        <taxon>Grifolaceae</taxon>
        <taxon>Grifola</taxon>
    </lineage>
</organism>
<keyword evidence="4 6" id="KW-0472">Membrane</keyword>
<gene>
    <name evidence="7" type="ORF">A0H81_10046</name>
</gene>
<dbReference type="STRING" id="5627.A0A1C7M0H3"/>
<comment type="caution">
    <text evidence="7">The sequence shown here is derived from an EMBL/GenBank/DDBJ whole genome shotgun (WGS) entry which is preliminary data.</text>
</comment>
<name>A0A1C7M0H3_GRIFR</name>
<accession>A0A1C7M0H3</accession>
<protein>
    <recommendedName>
        <fullName evidence="9">DUF1682-domain-containing protein</fullName>
    </recommendedName>
</protein>
<comment type="subcellular location">
    <subcellularLocation>
        <location evidence="1">Membrane</location>
        <topology evidence="1">Single-pass membrane protein</topology>
    </subcellularLocation>
</comment>
<dbReference type="GO" id="GO:0032469">
    <property type="term" value="P:endoplasmic reticulum calcium ion homeostasis"/>
    <property type="evidence" value="ECO:0007669"/>
    <property type="project" value="InterPro"/>
</dbReference>
<keyword evidence="3 6" id="KW-1133">Transmembrane helix</keyword>
<evidence type="ECO:0000256" key="5">
    <source>
        <dbReference type="SAM" id="MobiDB-lite"/>
    </source>
</evidence>
<dbReference type="Proteomes" id="UP000092993">
    <property type="component" value="Unassembled WGS sequence"/>
</dbReference>
<dbReference type="PANTHER" id="PTHR12883:SF0">
    <property type="entry name" value="PAT COMPLEX SUBUNIT CCDC47"/>
    <property type="match status" value="1"/>
</dbReference>
<feature type="region of interest" description="Disordered" evidence="5">
    <location>
        <begin position="394"/>
        <end position="427"/>
    </location>
</feature>
<dbReference type="GO" id="GO:0005509">
    <property type="term" value="F:calcium ion binding"/>
    <property type="evidence" value="ECO:0007669"/>
    <property type="project" value="InterPro"/>
</dbReference>
<feature type="transmembrane region" description="Helical" evidence="6">
    <location>
        <begin position="71"/>
        <end position="87"/>
    </location>
</feature>
<dbReference type="InterPro" id="IPR012879">
    <property type="entry name" value="CCDC47"/>
</dbReference>
<evidence type="ECO:0008006" key="9">
    <source>
        <dbReference type="Google" id="ProtNLM"/>
    </source>
</evidence>